<evidence type="ECO:0000256" key="1">
    <source>
        <dbReference type="ARBA" id="ARBA00004123"/>
    </source>
</evidence>
<feature type="compositionally biased region" description="Basic and acidic residues" evidence="5">
    <location>
        <begin position="41"/>
        <end position="59"/>
    </location>
</feature>
<reference evidence="7 8" key="1">
    <citation type="journal article" date="2013" name="BMC Genomics">
        <title>The miniature genome of a carnivorous plant Genlisea aurea contains a low number of genes and short non-coding sequences.</title>
        <authorList>
            <person name="Leushkin E.V."/>
            <person name="Sutormin R.A."/>
            <person name="Nabieva E.R."/>
            <person name="Penin A.A."/>
            <person name="Kondrashov A.S."/>
            <person name="Logacheva M.D."/>
        </authorList>
    </citation>
    <scope>NUCLEOTIDE SEQUENCE [LARGE SCALE GENOMIC DNA]</scope>
</reference>
<evidence type="ECO:0000313" key="7">
    <source>
        <dbReference type="EMBL" id="EPS65852.1"/>
    </source>
</evidence>
<feature type="compositionally biased region" description="Low complexity" evidence="5">
    <location>
        <begin position="229"/>
        <end position="239"/>
    </location>
</feature>
<protein>
    <recommendedName>
        <fullName evidence="6">PPC domain-containing protein</fullName>
    </recommendedName>
</protein>
<feature type="region of interest" description="Disordered" evidence="5">
    <location>
        <begin position="23"/>
        <end position="90"/>
    </location>
</feature>
<dbReference type="FunFam" id="3.30.1330.80:FF:000001">
    <property type="entry name" value="AT-hook motif nuclear-localized protein"/>
    <property type="match status" value="1"/>
</dbReference>
<evidence type="ECO:0000256" key="4">
    <source>
        <dbReference type="ARBA" id="ARBA00023163"/>
    </source>
</evidence>
<dbReference type="EMBL" id="AUSU01003996">
    <property type="protein sequence ID" value="EPS65852.1"/>
    <property type="molecule type" value="Genomic_DNA"/>
</dbReference>
<accession>S8E0U2</accession>
<evidence type="ECO:0000256" key="5">
    <source>
        <dbReference type="SAM" id="MobiDB-lite"/>
    </source>
</evidence>
<dbReference type="Pfam" id="PF03479">
    <property type="entry name" value="PCC"/>
    <property type="match status" value="1"/>
</dbReference>
<dbReference type="GO" id="GO:0003700">
    <property type="term" value="F:DNA-binding transcription factor activity"/>
    <property type="evidence" value="ECO:0007669"/>
    <property type="project" value="TreeGrafter"/>
</dbReference>
<keyword evidence="2" id="KW-0805">Transcription regulation</keyword>
<dbReference type="GO" id="GO:0005634">
    <property type="term" value="C:nucleus"/>
    <property type="evidence" value="ECO:0007669"/>
    <property type="project" value="UniProtKB-SubCell"/>
</dbReference>
<dbReference type="PANTHER" id="PTHR31100:SF3">
    <property type="entry name" value="AT-HOOK MOTIF NUCLEAR-LOCALIZED PROTEIN 20"/>
    <property type="match status" value="1"/>
</dbReference>
<dbReference type="AlphaFoldDB" id="S8E0U2"/>
<sequence length="268" mass="28166">MANRWWSGGVDLTSSSSSMMMKRDLGISSNPDLTIEISNADDDRHNDDSEKEQSDEPREGAVVVPTRRARGRPPGSKNKPKPPIFVTRDSPNALRSHVLEVSGGSDIAECIAHYSRRRQRGVCVLSANGTVTNVKIRQPSAPGSVMALHGSFEILSLTGSFLPGPAPPGSTGLTVYLAAGRGEVVGGTVVGSLIAVGQVMVIASTFANATYERLPVEDEEAAAAAAAANDNNNNNNQSSGGDGGGDPSLEAAYNMQNLLNNESLGWRH</sequence>
<dbReference type="GO" id="GO:0003680">
    <property type="term" value="F:minor groove of adenine-thymine-rich DNA binding"/>
    <property type="evidence" value="ECO:0007669"/>
    <property type="project" value="InterPro"/>
</dbReference>
<organism evidence="7 8">
    <name type="scientific">Genlisea aurea</name>
    <dbReference type="NCBI Taxonomy" id="192259"/>
    <lineage>
        <taxon>Eukaryota</taxon>
        <taxon>Viridiplantae</taxon>
        <taxon>Streptophyta</taxon>
        <taxon>Embryophyta</taxon>
        <taxon>Tracheophyta</taxon>
        <taxon>Spermatophyta</taxon>
        <taxon>Magnoliopsida</taxon>
        <taxon>eudicotyledons</taxon>
        <taxon>Gunneridae</taxon>
        <taxon>Pentapetalae</taxon>
        <taxon>asterids</taxon>
        <taxon>lamiids</taxon>
        <taxon>Lamiales</taxon>
        <taxon>Lentibulariaceae</taxon>
        <taxon>Genlisea</taxon>
    </lineage>
</organism>
<dbReference type="CDD" id="cd11378">
    <property type="entry name" value="DUF296"/>
    <property type="match status" value="1"/>
</dbReference>
<dbReference type="OrthoDB" id="1712967at2759"/>
<gene>
    <name evidence="7" type="ORF">M569_08925</name>
</gene>
<keyword evidence="4" id="KW-0804">Transcription</keyword>
<dbReference type="PANTHER" id="PTHR31100">
    <property type="entry name" value="AT-HOOK MOTIF NUCLEAR-LOCALIZED PROTEIN 15"/>
    <property type="match status" value="1"/>
</dbReference>
<dbReference type="PIRSF" id="PIRSF016021">
    <property type="entry name" value="ESCAROLA"/>
    <property type="match status" value="1"/>
</dbReference>
<evidence type="ECO:0000256" key="2">
    <source>
        <dbReference type="ARBA" id="ARBA00023015"/>
    </source>
</evidence>
<dbReference type="Proteomes" id="UP000015453">
    <property type="component" value="Unassembled WGS sequence"/>
</dbReference>
<keyword evidence="3" id="KW-0238">DNA-binding</keyword>
<feature type="non-terminal residue" evidence="7">
    <location>
        <position position="268"/>
    </location>
</feature>
<evidence type="ECO:0000313" key="8">
    <source>
        <dbReference type="Proteomes" id="UP000015453"/>
    </source>
</evidence>
<feature type="domain" description="PPC" evidence="6">
    <location>
        <begin position="91"/>
        <end position="229"/>
    </location>
</feature>
<dbReference type="InterPro" id="IPR014476">
    <property type="entry name" value="AHL15-29"/>
</dbReference>
<feature type="region of interest" description="Disordered" evidence="5">
    <location>
        <begin position="229"/>
        <end position="250"/>
    </location>
</feature>
<comment type="caution">
    <text evidence="7">The sequence shown here is derived from an EMBL/GenBank/DDBJ whole genome shotgun (WGS) entry which is preliminary data.</text>
</comment>
<dbReference type="PROSITE" id="PS51742">
    <property type="entry name" value="PPC"/>
    <property type="match status" value="1"/>
</dbReference>
<evidence type="ECO:0000259" key="6">
    <source>
        <dbReference type="PROSITE" id="PS51742"/>
    </source>
</evidence>
<dbReference type="InterPro" id="IPR005175">
    <property type="entry name" value="PPC_dom"/>
</dbReference>
<proteinExistence type="predicted"/>
<evidence type="ECO:0000256" key="3">
    <source>
        <dbReference type="ARBA" id="ARBA00023125"/>
    </source>
</evidence>
<keyword evidence="8" id="KW-1185">Reference proteome</keyword>
<comment type="subcellular location">
    <subcellularLocation>
        <location evidence="1">Nucleus</location>
    </subcellularLocation>
</comment>
<dbReference type="Gene3D" id="3.30.1330.80">
    <property type="entry name" value="Hypothetical protein, similar to alpha- acetolactate decarboxylase, domain 2"/>
    <property type="match status" value="1"/>
</dbReference>
<dbReference type="SUPFAM" id="SSF117856">
    <property type="entry name" value="AF0104/ALDC/Ptd012-like"/>
    <property type="match status" value="1"/>
</dbReference>
<name>S8E0U2_9LAMI</name>